<dbReference type="RefSeq" id="WP_114482787.1">
    <property type="nucleotide sequence ID" value="NZ_QPJU01000003.1"/>
</dbReference>
<dbReference type="EMBL" id="QPJU01000003">
    <property type="protein sequence ID" value="RCX10086.1"/>
    <property type="molecule type" value="Genomic_DNA"/>
</dbReference>
<dbReference type="GO" id="GO:0005737">
    <property type="term" value="C:cytoplasm"/>
    <property type="evidence" value="ECO:0007669"/>
    <property type="project" value="TreeGrafter"/>
</dbReference>
<comment type="caution">
    <text evidence="5">The sequence shown here is derived from an EMBL/GenBank/DDBJ whole genome shotgun (WGS) entry which is preliminary data.</text>
</comment>
<evidence type="ECO:0000256" key="2">
    <source>
        <dbReference type="ARBA" id="ARBA00022723"/>
    </source>
</evidence>
<organism evidence="5 6">
    <name type="scientific">Extensimonas vulgaris</name>
    <dbReference type="NCBI Taxonomy" id="1031594"/>
    <lineage>
        <taxon>Bacteria</taxon>
        <taxon>Pseudomonadati</taxon>
        <taxon>Pseudomonadota</taxon>
        <taxon>Betaproteobacteria</taxon>
        <taxon>Burkholderiales</taxon>
        <taxon>Comamonadaceae</taxon>
        <taxon>Extensimonas</taxon>
    </lineage>
</organism>
<dbReference type="FunFam" id="3.20.20.60:FF:000004">
    <property type="entry name" value="5-keto-4-deoxy-D-glucarate aldolase"/>
    <property type="match status" value="1"/>
</dbReference>
<dbReference type="Gene3D" id="3.20.20.60">
    <property type="entry name" value="Phosphoenolpyruvate-binding domains"/>
    <property type="match status" value="1"/>
</dbReference>
<dbReference type="InterPro" id="IPR005000">
    <property type="entry name" value="Aldolase/citrate-lyase_domain"/>
</dbReference>
<gene>
    <name evidence="5" type="ORF">DFR45_10370</name>
</gene>
<feature type="domain" description="HpcH/HpaI aldolase/citrate lyase" evidence="4">
    <location>
        <begin position="18"/>
        <end position="240"/>
    </location>
</feature>
<comment type="similarity">
    <text evidence="1">Belongs to the HpcH/HpaI aldolase family.</text>
</comment>
<dbReference type="OrthoDB" id="86160at2"/>
<dbReference type="Proteomes" id="UP000252174">
    <property type="component" value="Unassembled WGS sequence"/>
</dbReference>
<dbReference type="GO" id="GO:0046872">
    <property type="term" value="F:metal ion binding"/>
    <property type="evidence" value="ECO:0007669"/>
    <property type="project" value="UniProtKB-KW"/>
</dbReference>
<proteinExistence type="inferred from homology"/>
<reference evidence="5 6" key="1">
    <citation type="submission" date="2018-07" db="EMBL/GenBank/DDBJ databases">
        <title>Genomic Encyclopedia of Type Strains, Phase IV (KMG-IV): sequencing the most valuable type-strain genomes for metagenomic binning, comparative biology and taxonomic classification.</title>
        <authorList>
            <person name="Goeker M."/>
        </authorList>
    </citation>
    <scope>NUCLEOTIDE SEQUENCE [LARGE SCALE GENOMIC DNA]</scope>
    <source>
        <strain evidence="5 6">DSM 100911</strain>
    </source>
</reference>
<evidence type="ECO:0000313" key="5">
    <source>
        <dbReference type="EMBL" id="RCX10086.1"/>
    </source>
</evidence>
<keyword evidence="2" id="KW-0479">Metal-binding</keyword>
<dbReference type="SUPFAM" id="SSF51621">
    <property type="entry name" value="Phosphoenolpyruvate/pyruvate domain"/>
    <property type="match status" value="1"/>
</dbReference>
<evidence type="ECO:0000313" key="6">
    <source>
        <dbReference type="Proteomes" id="UP000252174"/>
    </source>
</evidence>
<dbReference type="GO" id="GO:0016832">
    <property type="term" value="F:aldehyde-lyase activity"/>
    <property type="evidence" value="ECO:0007669"/>
    <property type="project" value="TreeGrafter"/>
</dbReference>
<evidence type="ECO:0000259" key="4">
    <source>
        <dbReference type="Pfam" id="PF03328"/>
    </source>
</evidence>
<evidence type="ECO:0000256" key="3">
    <source>
        <dbReference type="ARBA" id="ARBA00023239"/>
    </source>
</evidence>
<dbReference type="Pfam" id="PF03328">
    <property type="entry name" value="HpcH_HpaI"/>
    <property type="match status" value="1"/>
</dbReference>
<dbReference type="InterPro" id="IPR050251">
    <property type="entry name" value="HpcH-HpaI_aldolase"/>
</dbReference>
<name>A0A369AP96_9BURK</name>
<evidence type="ECO:0000256" key="1">
    <source>
        <dbReference type="ARBA" id="ARBA00005568"/>
    </source>
</evidence>
<keyword evidence="3" id="KW-0456">Lyase</keyword>
<dbReference type="PANTHER" id="PTHR30502">
    <property type="entry name" value="2-KETO-3-DEOXY-L-RHAMNONATE ALDOLASE"/>
    <property type="match status" value="1"/>
</dbReference>
<keyword evidence="6" id="KW-1185">Reference proteome</keyword>
<sequence>MYTHDNKFKNNLKEPGVQCGVWCVLSNPCSTELVASIGFDWILLDVEHAPNDLRSILAQLQAVAPYDSTPIVRLPDHSITAIKQYLDIGVKNLLIPMVENATQARELVSAVRYPPRGVRGIGAGLARASRWGAIKNYLQDADEQICLILQIETEDGLNNLEEILDVEGVGAIFFGPSDLAASMGFIGNPSADAVKKIICEGIFAAKKRNVPTGILSFNKSDIVEYVKSGINFIATGADSYILRVGAEALLREGRSLTNLSLHS</sequence>
<protein>
    <submittedName>
        <fullName evidence="5">2,4-dihydroxyhept-2-enedioate aldolase</fullName>
    </submittedName>
</protein>
<dbReference type="InterPro" id="IPR015813">
    <property type="entry name" value="Pyrv/PenolPyrv_kinase-like_dom"/>
</dbReference>
<dbReference type="AlphaFoldDB" id="A0A369AP96"/>
<dbReference type="InterPro" id="IPR040442">
    <property type="entry name" value="Pyrv_kinase-like_dom_sf"/>
</dbReference>
<dbReference type="PANTHER" id="PTHR30502:SF0">
    <property type="entry name" value="PHOSPHOENOLPYRUVATE CARBOXYLASE FAMILY PROTEIN"/>
    <property type="match status" value="1"/>
</dbReference>
<accession>A0A369AP96</accession>